<name>A0ACC1HN52_9FUNG</name>
<organism evidence="1 2">
    <name type="scientific">Spiromyces aspiralis</name>
    <dbReference type="NCBI Taxonomy" id="68401"/>
    <lineage>
        <taxon>Eukaryota</taxon>
        <taxon>Fungi</taxon>
        <taxon>Fungi incertae sedis</taxon>
        <taxon>Zoopagomycota</taxon>
        <taxon>Kickxellomycotina</taxon>
        <taxon>Kickxellomycetes</taxon>
        <taxon>Kickxellales</taxon>
        <taxon>Kickxellaceae</taxon>
        <taxon>Spiromyces</taxon>
    </lineage>
</organism>
<feature type="non-terminal residue" evidence="1">
    <location>
        <position position="230"/>
    </location>
</feature>
<feature type="non-terminal residue" evidence="1">
    <location>
        <position position="1"/>
    </location>
</feature>
<gene>
    <name evidence="1" type="ORF">EV182_005772</name>
</gene>
<protein>
    <submittedName>
        <fullName evidence="1">Uncharacterized protein</fullName>
    </submittedName>
</protein>
<keyword evidence="2" id="KW-1185">Reference proteome</keyword>
<accession>A0ACC1HN52</accession>
<reference evidence="1" key="1">
    <citation type="submission" date="2022-06" db="EMBL/GenBank/DDBJ databases">
        <title>Phylogenomic reconstructions and comparative analyses of Kickxellomycotina fungi.</title>
        <authorList>
            <person name="Reynolds N.K."/>
            <person name="Stajich J.E."/>
            <person name="Barry K."/>
            <person name="Grigoriev I.V."/>
            <person name="Crous P."/>
            <person name="Smith M.E."/>
        </authorList>
    </citation>
    <scope>NUCLEOTIDE SEQUENCE</scope>
    <source>
        <strain evidence="1">RSA 2271</strain>
    </source>
</reference>
<sequence>CPDIPNKSDTLPPTGNLIGPDLLAIGSSKPTNGNGNNSIDPSDAPPIQRGGPLNVDNFPITSDVFGDTKFAHSAAGARESIQPTIFEQLIASSVDWCRYCGTTEGINWRPGPWGKRTLCNKHGCDYKGYGFASKMPRLNLRDFDDEPLSSRIRPVLQSFCQECQSGESIKGNILVHCDGCHRAYHQECYPGHIPSSALAGSKKWYCESGCADNLRRRKIVVELPKKRLPY</sequence>
<proteinExistence type="predicted"/>
<comment type="caution">
    <text evidence="1">The sequence shown here is derived from an EMBL/GenBank/DDBJ whole genome shotgun (WGS) entry which is preliminary data.</text>
</comment>
<dbReference type="EMBL" id="JAMZIH010002162">
    <property type="protein sequence ID" value="KAJ1677627.1"/>
    <property type="molecule type" value="Genomic_DNA"/>
</dbReference>
<evidence type="ECO:0000313" key="2">
    <source>
        <dbReference type="Proteomes" id="UP001145114"/>
    </source>
</evidence>
<dbReference type="Proteomes" id="UP001145114">
    <property type="component" value="Unassembled WGS sequence"/>
</dbReference>
<evidence type="ECO:0000313" key="1">
    <source>
        <dbReference type="EMBL" id="KAJ1677627.1"/>
    </source>
</evidence>